<dbReference type="Proteomes" id="UP001412239">
    <property type="component" value="Unassembled WGS sequence"/>
</dbReference>
<organism evidence="1 2">
    <name type="scientific">Tuber aestivum</name>
    <name type="common">summer truffle</name>
    <dbReference type="NCBI Taxonomy" id="59557"/>
    <lineage>
        <taxon>Eukaryota</taxon>
        <taxon>Fungi</taxon>
        <taxon>Dikarya</taxon>
        <taxon>Ascomycota</taxon>
        <taxon>Pezizomycotina</taxon>
        <taxon>Pezizomycetes</taxon>
        <taxon>Pezizales</taxon>
        <taxon>Tuberaceae</taxon>
        <taxon>Tuber</taxon>
    </lineage>
</organism>
<sequence>MPRLNFSKIPRTSVECLDCCLDFTAPPLLYCCTILVMLLWQYCLSPGGPELSLEAAVPPTKVKSTICEQSPSLIIVPFATRIAALGSYSTGLNQTHLQGQSSLNKSCSDAVNCNLLEPAPLNHYGHRLPEPKDVIASFQQ</sequence>
<reference evidence="1" key="1">
    <citation type="submission" date="2015-10" db="EMBL/GenBank/DDBJ databases">
        <authorList>
            <person name="Regsiter A."/>
            <person name="william w."/>
        </authorList>
    </citation>
    <scope>NUCLEOTIDE SEQUENCE</scope>
    <source>
        <strain evidence="1">Montdore</strain>
    </source>
</reference>
<accession>A0A292PZP4</accession>
<protein>
    <submittedName>
        <fullName evidence="1">Uncharacterized protein</fullName>
    </submittedName>
</protein>
<gene>
    <name evidence="1" type="ORF">GSTUAT00002954001</name>
</gene>
<keyword evidence="2" id="KW-1185">Reference proteome</keyword>
<dbReference type="AlphaFoldDB" id="A0A292PZP4"/>
<name>A0A292PZP4_9PEZI</name>
<evidence type="ECO:0000313" key="2">
    <source>
        <dbReference type="Proteomes" id="UP001412239"/>
    </source>
</evidence>
<proteinExistence type="predicted"/>
<dbReference type="EMBL" id="LN890979">
    <property type="protein sequence ID" value="CUS13039.1"/>
    <property type="molecule type" value="Genomic_DNA"/>
</dbReference>
<evidence type="ECO:0000313" key="1">
    <source>
        <dbReference type="EMBL" id="CUS13039.1"/>
    </source>
</evidence>